<dbReference type="GO" id="GO:0009117">
    <property type="term" value="P:nucleotide metabolic process"/>
    <property type="evidence" value="ECO:0007669"/>
    <property type="project" value="TreeGrafter"/>
</dbReference>
<proteinExistence type="predicted"/>
<feature type="domain" description="HIT" evidence="4">
    <location>
        <begin position="16"/>
        <end position="123"/>
    </location>
</feature>
<dbReference type="PANTHER" id="PTHR46648:SF1">
    <property type="entry name" value="ADENOSINE 5'-MONOPHOSPHORAMIDASE HNT1"/>
    <property type="match status" value="1"/>
</dbReference>
<dbReference type="InterPro" id="IPR001310">
    <property type="entry name" value="Histidine_triad_HIT"/>
</dbReference>
<dbReference type="InterPro" id="IPR039384">
    <property type="entry name" value="HINT"/>
</dbReference>
<dbReference type="CDD" id="cd01277">
    <property type="entry name" value="HINT_subgroup"/>
    <property type="match status" value="1"/>
</dbReference>
<dbReference type="InterPro" id="IPR011146">
    <property type="entry name" value="HIT-like"/>
</dbReference>
<feature type="active site" description="Tele-AMP-histidine intermediate" evidence="1">
    <location>
        <position position="110"/>
    </location>
</feature>
<keyword evidence="5" id="KW-0378">Hydrolase</keyword>
<dbReference type="PROSITE" id="PS51084">
    <property type="entry name" value="HIT_2"/>
    <property type="match status" value="1"/>
</dbReference>
<accession>A0AA37TT06</accession>
<reference evidence="6" key="1">
    <citation type="journal article" date="2019" name="Int. J. Syst. Evol. Microbiol.">
        <title>The Global Catalogue of Microorganisms (GCM) 10K type strain sequencing project: providing services to taxonomists for standard genome sequencing and annotation.</title>
        <authorList>
            <consortium name="The Broad Institute Genomics Platform"/>
            <consortium name="The Broad Institute Genome Sequencing Center for Infectious Disease"/>
            <person name="Wu L."/>
            <person name="Ma J."/>
        </authorList>
    </citation>
    <scope>NUCLEOTIDE SEQUENCE [LARGE SCALE GENOMIC DNA]</scope>
    <source>
        <strain evidence="6">NBRC 103632</strain>
    </source>
</reference>
<keyword evidence="6" id="KW-1185">Reference proteome</keyword>
<evidence type="ECO:0000256" key="3">
    <source>
        <dbReference type="PROSITE-ProRule" id="PRU00464"/>
    </source>
</evidence>
<dbReference type="Proteomes" id="UP001157440">
    <property type="component" value="Unassembled WGS sequence"/>
</dbReference>
<dbReference type="PANTHER" id="PTHR46648">
    <property type="entry name" value="HIT FAMILY PROTEIN 1"/>
    <property type="match status" value="1"/>
</dbReference>
<dbReference type="InterPro" id="IPR036265">
    <property type="entry name" value="HIT-like_sf"/>
</dbReference>
<comment type="caution">
    <text evidence="5">The sequence shown here is derived from an EMBL/GenBank/DDBJ whole genome shotgun (WGS) entry which is preliminary data.</text>
</comment>
<gene>
    <name evidence="5" type="ORF">GCM10007890_56980</name>
</gene>
<sequence length="150" mass="16212">MPGGSMADARYDPDNIFAKILRGEIPCHRVYEDAHTLAFMDVMPQGEGHTLVIPKAPARGLLDAEPESLSALMTSVQTVARAVKAAFRAEGLTLFQFNEPAGGQTVFHLHVHIIPRREGVPLKRHEGGMADNAILAEHAARIRAALEGQG</sequence>
<evidence type="ECO:0000313" key="5">
    <source>
        <dbReference type="EMBL" id="GLS73683.1"/>
    </source>
</evidence>
<evidence type="ECO:0000256" key="1">
    <source>
        <dbReference type="PIRSR" id="PIRSR601310-1"/>
    </source>
</evidence>
<dbReference type="EMBL" id="BSPL01000029">
    <property type="protein sequence ID" value="GLS73683.1"/>
    <property type="molecule type" value="Genomic_DNA"/>
</dbReference>
<dbReference type="PRINTS" id="PR00332">
    <property type="entry name" value="HISTRIAD"/>
</dbReference>
<dbReference type="SUPFAM" id="SSF54197">
    <property type="entry name" value="HIT-like"/>
    <property type="match status" value="1"/>
</dbReference>
<dbReference type="GO" id="GO:0016787">
    <property type="term" value="F:hydrolase activity"/>
    <property type="evidence" value="ECO:0007669"/>
    <property type="project" value="UniProtKB-KW"/>
</dbReference>
<protein>
    <submittedName>
        <fullName evidence="5">Hydrolase</fullName>
    </submittedName>
</protein>
<evidence type="ECO:0000256" key="2">
    <source>
        <dbReference type="PIRSR" id="PIRSR601310-3"/>
    </source>
</evidence>
<dbReference type="AlphaFoldDB" id="A0AA37TT06"/>
<evidence type="ECO:0000259" key="4">
    <source>
        <dbReference type="PROSITE" id="PS51084"/>
    </source>
</evidence>
<dbReference type="Pfam" id="PF01230">
    <property type="entry name" value="HIT"/>
    <property type="match status" value="1"/>
</dbReference>
<evidence type="ECO:0000313" key="6">
    <source>
        <dbReference type="Proteomes" id="UP001157440"/>
    </source>
</evidence>
<name>A0AA37TT06_9HYPH</name>
<organism evidence="5 6">
    <name type="scientific">Methylobacterium tardum</name>
    <dbReference type="NCBI Taxonomy" id="374432"/>
    <lineage>
        <taxon>Bacteria</taxon>
        <taxon>Pseudomonadati</taxon>
        <taxon>Pseudomonadota</taxon>
        <taxon>Alphaproteobacteria</taxon>
        <taxon>Hyphomicrobiales</taxon>
        <taxon>Methylobacteriaceae</taxon>
        <taxon>Methylobacterium</taxon>
    </lineage>
</organism>
<feature type="short sequence motif" description="Histidine triad motif" evidence="2 3">
    <location>
        <begin position="108"/>
        <end position="112"/>
    </location>
</feature>
<dbReference type="Gene3D" id="3.30.428.10">
    <property type="entry name" value="HIT-like"/>
    <property type="match status" value="1"/>
</dbReference>